<evidence type="ECO:0000259" key="6">
    <source>
        <dbReference type="SMART" id="SM00732"/>
    </source>
</evidence>
<organism evidence="7 8">
    <name type="scientific">Aerophobetes bacterium</name>
    <dbReference type="NCBI Taxonomy" id="2030807"/>
    <lineage>
        <taxon>Bacteria</taxon>
        <taxon>Candidatus Aerophobota</taxon>
    </lineage>
</organism>
<dbReference type="CDD" id="cd16964">
    <property type="entry name" value="YqgF"/>
    <property type="match status" value="1"/>
</dbReference>
<feature type="domain" description="YqgF/RNase H-like" evidence="6">
    <location>
        <begin position="2"/>
        <end position="103"/>
    </location>
</feature>
<evidence type="ECO:0000256" key="5">
    <source>
        <dbReference type="HAMAP-Rule" id="MF_00651"/>
    </source>
</evidence>
<dbReference type="Pfam" id="PF03652">
    <property type="entry name" value="RuvX"/>
    <property type="match status" value="1"/>
</dbReference>
<evidence type="ECO:0000313" key="8">
    <source>
        <dbReference type="Proteomes" id="UP000217838"/>
    </source>
</evidence>
<protein>
    <recommendedName>
        <fullName evidence="5">Putative pre-16S rRNA nuclease</fullName>
        <ecNumber evidence="5">3.1.-.-</ecNumber>
    </recommendedName>
</protein>
<dbReference type="SMART" id="SM00732">
    <property type="entry name" value="YqgFc"/>
    <property type="match status" value="1"/>
</dbReference>
<dbReference type="GO" id="GO:0016788">
    <property type="term" value="F:hydrolase activity, acting on ester bonds"/>
    <property type="evidence" value="ECO:0007669"/>
    <property type="project" value="UniProtKB-UniRule"/>
</dbReference>
<evidence type="ECO:0000256" key="4">
    <source>
        <dbReference type="ARBA" id="ARBA00022801"/>
    </source>
</evidence>
<comment type="subcellular location">
    <subcellularLocation>
        <location evidence="5">Cytoplasm</location>
    </subcellularLocation>
</comment>
<dbReference type="GO" id="GO:0004518">
    <property type="term" value="F:nuclease activity"/>
    <property type="evidence" value="ECO:0007669"/>
    <property type="project" value="UniProtKB-KW"/>
</dbReference>
<accession>A0A2A4YC65</accession>
<proteinExistence type="inferred from homology"/>
<gene>
    <name evidence="7" type="ORF">COB11_07160</name>
</gene>
<reference evidence="8" key="1">
    <citation type="submission" date="2017-08" db="EMBL/GenBank/DDBJ databases">
        <title>A dynamic microbial community with high functional redundancy inhabits the cold, oxic subseafloor aquifer.</title>
        <authorList>
            <person name="Tully B.J."/>
            <person name="Wheat C.G."/>
            <person name="Glazer B.T."/>
            <person name="Huber J.A."/>
        </authorList>
    </citation>
    <scope>NUCLEOTIDE SEQUENCE [LARGE SCALE GENOMIC DNA]</scope>
</reference>
<comment type="similarity">
    <text evidence="5">Belongs to the YqgF HJR family.</text>
</comment>
<dbReference type="EC" id="3.1.-.-" evidence="5"/>
<dbReference type="InterPro" id="IPR037027">
    <property type="entry name" value="YqgF/RNaseH-like_dom_sf"/>
</dbReference>
<evidence type="ECO:0000256" key="3">
    <source>
        <dbReference type="ARBA" id="ARBA00022722"/>
    </source>
</evidence>
<dbReference type="InterPro" id="IPR005227">
    <property type="entry name" value="YqgF"/>
</dbReference>
<dbReference type="PANTHER" id="PTHR33317:SF4">
    <property type="entry name" value="POLYNUCLEOTIDYL TRANSFERASE, RIBONUCLEASE H-LIKE SUPERFAMILY PROTEIN"/>
    <property type="match status" value="1"/>
</dbReference>
<dbReference type="GO" id="GO:0000967">
    <property type="term" value="P:rRNA 5'-end processing"/>
    <property type="evidence" value="ECO:0007669"/>
    <property type="project" value="UniProtKB-UniRule"/>
</dbReference>
<evidence type="ECO:0000256" key="1">
    <source>
        <dbReference type="ARBA" id="ARBA00022490"/>
    </source>
</evidence>
<dbReference type="InterPro" id="IPR012337">
    <property type="entry name" value="RNaseH-like_sf"/>
</dbReference>
<comment type="caution">
    <text evidence="7">The sequence shown here is derived from an EMBL/GenBank/DDBJ whole genome shotgun (WGS) entry which is preliminary data.</text>
</comment>
<sequence>MGKTVGIDYGMVRIGLAVSDDRSIMAFPLKCIQALKDHKKTAEAIIQELSKSDVDSFVIGLPLLMSGKDSDMTREVRAFAKVLEEASGKTVALWDERLTSKEIEKLLIEGNVKRKKRSKFIDPLSATLILRSYLDSTKQLQI</sequence>
<dbReference type="Proteomes" id="UP000217838">
    <property type="component" value="Unassembled WGS sequence"/>
</dbReference>
<comment type="function">
    <text evidence="5">Could be a nuclease involved in processing of the 5'-end of pre-16S rRNA.</text>
</comment>
<dbReference type="HAMAP" id="MF_00651">
    <property type="entry name" value="Nuclease_YqgF"/>
    <property type="match status" value="1"/>
</dbReference>
<keyword evidence="3 5" id="KW-0540">Nuclease</keyword>
<dbReference type="NCBIfam" id="TIGR00250">
    <property type="entry name" value="RNAse_H_YqgF"/>
    <property type="match status" value="1"/>
</dbReference>
<evidence type="ECO:0000313" key="7">
    <source>
        <dbReference type="EMBL" id="PCI92532.1"/>
    </source>
</evidence>
<dbReference type="PANTHER" id="PTHR33317">
    <property type="entry name" value="POLYNUCLEOTIDYL TRANSFERASE, RIBONUCLEASE H-LIKE SUPERFAMILY PROTEIN"/>
    <property type="match status" value="1"/>
</dbReference>
<dbReference type="EMBL" id="NVUU01000098">
    <property type="protein sequence ID" value="PCI92532.1"/>
    <property type="molecule type" value="Genomic_DNA"/>
</dbReference>
<name>A0A2A4YC65_UNCAE</name>
<dbReference type="InterPro" id="IPR006641">
    <property type="entry name" value="YqgF/RNaseH-like_dom"/>
</dbReference>
<keyword evidence="4 5" id="KW-0378">Hydrolase</keyword>
<keyword evidence="2 5" id="KW-0690">Ribosome biogenesis</keyword>
<dbReference type="SUPFAM" id="SSF53098">
    <property type="entry name" value="Ribonuclease H-like"/>
    <property type="match status" value="1"/>
</dbReference>
<dbReference type="AlphaFoldDB" id="A0A2A4YC65"/>
<dbReference type="GO" id="GO:0005829">
    <property type="term" value="C:cytosol"/>
    <property type="evidence" value="ECO:0007669"/>
    <property type="project" value="TreeGrafter"/>
</dbReference>
<dbReference type="Gene3D" id="3.30.420.140">
    <property type="entry name" value="YqgF/RNase H-like domain"/>
    <property type="match status" value="1"/>
</dbReference>
<keyword evidence="1 5" id="KW-0963">Cytoplasm</keyword>
<evidence type="ECO:0000256" key="2">
    <source>
        <dbReference type="ARBA" id="ARBA00022517"/>
    </source>
</evidence>